<dbReference type="EMBL" id="UNOZ01000020">
    <property type="protein sequence ID" value="SYX90647.1"/>
    <property type="molecule type" value="Genomic_DNA"/>
</dbReference>
<dbReference type="InterPro" id="IPR006067">
    <property type="entry name" value="NO2/SO3_Rdtase_4Fe4S_dom"/>
</dbReference>
<feature type="domain" description="Nitrite/Sulfite reductase ferredoxin-like" evidence="8">
    <location>
        <begin position="468"/>
        <end position="520"/>
    </location>
</feature>
<dbReference type="InterPro" id="IPR036136">
    <property type="entry name" value="Nit/Sulf_reduc_fer-like_dom_sf"/>
</dbReference>
<dbReference type="GO" id="GO:0051539">
    <property type="term" value="F:4 iron, 4 sulfur cluster binding"/>
    <property type="evidence" value="ECO:0007669"/>
    <property type="project" value="UniProtKB-KW"/>
</dbReference>
<keyword evidence="10" id="KW-1185">Reference proteome</keyword>
<keyword evidence="5" id="KW-0408">Iron</keyword>
<evidence type="ECO:0000256" key="6">
    <source>
        <dbReference type="ARBA" id="ARBA00023014"/>
    </source>
</evidence>
<evidence type="ECO:0000259" key="8">
    <source>
        <dbReference type="Pfam" id="PF03460"/>
    </source>
</evidence>
<feature type="domain" description="Nitrite/Sulfite reductase ferredoxin-like" evidence="8">
    <location>
        <begin position="171"/>
        <end position="231"/>
    </location>
</feature>
<dbReference type="Gene3D" id="3.30.413.10">
    <property type="entry name" value="Sulfite Reductase Hemoprotein, domain 1"/>
    <property type="match status" value="2"/>
</dbReference>
<evidence type="ECO:0000256" key="5">
    <source>
        <dbReference type="ARBA" id="ARBA00023004"/>
    </source>
</evidence>
<organism evidence="9 10">
    <name type="scientific">Pseudomonas reidholzensis</name>
    <dbReference type="NCBI Taxonomy" id="1785162"/>
    <lineage>
        <taxon>Bacteria</taxon>
        <taxon>Pseudomonadati</taxon>
        <taxon>Pseudomonadota</taxon>
        <taxon>Gammaproteobacteria</taxon>
        <taxon>Pseudomonadales</taxon>
        <taxon>Pseudomonadaceae</taxon>
        <taxon>Pseudomonas</taxon>
    </lineage>
</organism>
<evidence type="ECO:0000256" key="4">
    <source>
        <dbReference type="ARBA" id="ARBA00023002"/>
    </source>
</evidence>
<dbReference type="Proteomes" id="UP000263595">
    <property type="component" value="Unassembled WGS sequence"/>
</dbReference>
<dbReference type="RefSeq" id="WP_119142077.1">
    <property type="nucleotide sequence ID" value="NZ_CBCSFL010000024.1"/>
</dbReference>
<dbReference type="SUPFAM" id="SSF56014">
    <property type="entry name" value="Nitrite and sulphite reductase 4Fe-4S domain-like"/>
    <property type="match status" value="2"/>
</dbReference>
<dbReference type="Gene3D" id="3.90.480.10">
    <property type="entry name" value="Sulfite Reductase Hemoprotein,Domain 2"/>
    <property type="match status" value="1"/>
</dbReference>
<dbReference type="GO" id="GO:0046872">
    <property type="term" value="F:metal ion binding"/>
    <property type="evidence" value="ECO:0007669"/>
    <property type="project" value="UniProtKB-KW"/>
</dbReference>
<dbReference type="Pfam" id="PF01077">
    <property type="entry name" value="NIR_SIR"/>
    <property type="match status" value="2"/>
</dbReference>
<dbReference type="Pfam" id="PF03460">
    <property type="entry name" value="NIR_SIR_ferr"/>
    <property type="match status" value="2"/>
</dbReference>
<name>A0A383RUA3_9PSED</name>
<dbReference type="EC" id="1.8.7.1" evidence="9"/>
<keyword evidence="2" id="KW-0349">Heme</keyword>
<feature type="domain" description="Nitrite/sulphite reductase 4Fe-4S" evidence="7">
    <location>
        <begin position="535"/>
        <end position="668"/>
    </location>
</feature>
<keyword evidence="6" id="KW-0411">Iron-sulfur</keyword>
<proteinExistence type="predicted"/>
<dbReference type="GO" id="GO:0050311">
    <property type="term" value="F:sulfite reductase (ferredoxin) activity"/>
    <property type="evidence" value="ECO:0007669"/>
    <property type="project" value="UniProtKB-EC"/>
</dbReference>
<reference evidence="10" key="1">
    <citation type="submission" date="2018-08" db="EMBL/GenBank/DDBJ databases">
        <authorList>
            <person name="Blom J."/>
        </authorList>
    </citation>
    <scope>NUCLEOTIDE SEQUENCE [LARGE SCALE GENOMIC DNA]</scope>
    <source>
        <strain evidence="10">CCOS 865</strain>
    </source>
</reference>
<dbReference type="Pfam" id="PF11011">
    <property type="entry name" value="DUF2849"/>
    <property type="match status" value="1"/>
</dbReference>
<evidence type="ECO:0000313" key="9">
    <source>
        <dbReference type="EMBL" id="SYX90647.1"/>
    </source>
</evidence>
<gene>
    <name evidence="9" type="primary">sir</name>
    <name evidence="9" type="ORF">CCOS865_02914</name>
</gene>
<evidence type="ECO:0000313" key="10">
    <source>
        <dbReference type="Proteomes" id="UP000263595"/>
    </source>
</evidence>
<dbReference type="InterPro" id="IPR051329">
    <property type="entry name" value="NIR_SIR_4Fe-4S"/>
</dbReference>
<dbReference type="AlphaFoldDB" id="A0A383RUA3"/>
<keyword evidence="3" id="KW-0479">Metal-binding</keyword>
<dbReference type="PANTHER" id="PTHR32439">
    <property type="entry name" value="FERREDOXIN--NITRITE REDUCTASE, CHLOROPLASTIC"/>
    <property type="match status" value="1"/>
</dbReference>
<dbReference type="SUPFAM" id="SSF55124">
    <property type="entry name" value="Nitrite/Sulfite reductase N-terminal domain-like"/>
    <property type="match status" value="2"/>
</dbReference>
<keyword evidence="1" id="KW-0004">4Fe-4S</keyword>
<feature type="domain" description="Nitrite/sulphite reductase 4Fe-4S" evidence="7">
    <location>
        <begin position="240"/>
        <end position="392"/>
    </location>
</feature>
<evidence type="ECO:0000259" key="7">
    <source>
        <dbReference type="Pfam" id="PF01077"/>
    </source>
</evidence>
<protein>
    <submittedName>
        <fullName evidence="9">Sulfite reductase [ferredoxin]</fullName>
        <ecNumber evidence="9">1.8.7.1</ecNumber>
    </submittedName>
</protein>
<accession>A0A383RUA3</accession>
<evidence type="ECO:0000256" key="1">
    <source>
        <dbReference type="ARBA" id="ARBA00022485"/>
    </source>
</evidence>
<dbReference type="InterPro" id="IPR005117">
    <property type="entry name" value="NiRdtase/SiRdtase_haem-b_fer"/>
</dbReference>
<keyword evidence="4 9" id="KW-0560">Oxidoreductase</keyword>
<dbReference type="PANTHER" id="PTHR32439:SF9">
    <property type="entry name" value="BLR3264 PROTEIN"/>
    <property type="match status" value="1"/>
</dbReference>
<dbReference type="InterPro" id="IPR045854">
    <property type="entry name" value="NO2/SO3_Rdtase_4Fe4S_sf"/>
</dbReference>
<evidence type="ECO:0000256" key="3">
    <source>
        <dbReference type="ARBA" id="ARBA00022723"/>
    </source>
</evidence>
<sequence>MNDCHLICANRLGDGAVVWLNAGHEWVERLEQASGFDALQLEAATLAAEQSVKANQVVGPVPCAARQVAGVIEPIALRERLRARGPSVRTDLGKQAMPVVAAAERRERARPVEAELPANAGVYRYDPFEREFLRARADAFQQQVARRLSGELDEEAFKVYRLMNGLYLQLHGYMLRVAIPYGTLSALQLRRLAHVASTYDKGYGHLTTRQNIQFNWPHLSDTPEILSALADADLHCIQTSGNCIRNVTTDHFAGAAEDEVIDPRVHAEVLRQWSTDHPEFTYLPRKFKIAITGSPIDRAAVRFHDIGILARRNEHGQVGLQIYAGGGLGRTPIVGTLVREWLPERELLRYVEAILRVYNTLGRRDNLYKARIKILVRELKPARFIEMIEAEFASLPADRQYLEPGIVEAIDARFVKPAFEQLPGICEPYLEARNSDVAFAHWVRSNTHPHKKRGYISVVISLKPKGGIPGDVSAEEMRLIADLAEVHSLNEIRVSHEQNLVLPHVRLSTLYPLWQTLREAGLGTANVNLISDSIACPGMDYCSLATARSVPVAQRIALRFDEARQREIGELKLNVSGCINACAHHHVAHIGILGLDKAGHENYQITLGGSAGEDAAVGTILGRSVSYEAVPEVVDAIVAIYLRERVAHERFLDTYRRIGIDVFKEVLRDAH</sequence>
<dbReference type="InterPro" id="IPR021270">
    <property type="entry name" value="DUF2849"/>
</dbReference>
<evidence type="ECO:0000256" key="2">
    <source>
        <dbReference type="ARBA" id="ARBA00022617"/>
    </source>
</evidence>
<dbReference type="GO" id="GO:0020037">
    <property type="term" value="F:heme binding"/>
    <property type="evidence" value="ECO:0007669"/>
    <property type="project" value="InterPro"/>
</dbReference>
<dbReference type="OrthoDB" id="3189055at2"/>